<dbReference type="InterPro" id="IPR001128">
    <property type="entry name" value="Cyt_P450"/>
</dbReference>
<dbReference type="PANTHER" id="PTHR24291:SF187">
    <property type="entry name" value="CYTOCHROME P450 4AE1-RELATED"/>
    <property type="match status" value="1"/>
</dbReference>
<evidence type="ECO:0000313" key="9">
    <source>
        <dbReference type="Proteomes" id="UP000037510"/>
    </source>
</evidence>
<dbReference type="Gene3D" id="1.10.630.10">
    <property type="entry name" value="Cytochrome P450"/>
    <property type="match status" value="1"/>
</dbReference>
<reference evidence="8 9" key="1">
    <citation type="journal article" date="2015" name="Genome Biol. Evol.">
        <title>The genome of winter moth (Operophtera brumata) provides a genomic perspective on sexual dimorphism and phenology.</title>
        <authorList>
            <person name="Derks M.F."/>
            <person name="Smit S."/>
            <person name="Salis L."/>
            <person name="Schijlen E."/>
            <person name="Bossers A."/>
            <person name="Mateman C."/>
            <person name="Pijl A.S."/>
            <person name="de Ridder D."/>
            <person name="Groenen M.A."/>
            <person name="Visser M.E."/>
            <person name="Megens H.J."/>
        </authorList>
    </citation>
    <scope>NUCLEOTIDE SEQUENCE [LARGE SCALE GENOMIC DNA]</scope>
    <source>
        <strain evidence="8">WM2013NL</strain>
        <tissue evidence="8">Head and thorax</tissue>
    </source>
</reference>
<keyword evidence="3" id="KW-0349">Heme</keyword>
<organism evidence="8 9">
    <name type="scientific">Operophtera brumata</name>
    <name type="common">Winter moth</name>
    <name type="synonym">Phalaena brumata</name>
    <dbReference type="NCBI Taxonomy" id="104452"/>
    <lineage>
        <taxon>Eukaryota</taxon>
        <taxon>Metazoa</taxon>
        <taxon>Ecdysozoa</taxon>
        <taxon>Arthropoda</taxon>
        <taxon>Hexapoda</taxon>
        <taxon>Insecta</taxon>
        <taxon>Pterygota</taxon>
        <taxon>Neoptera</taxon>
        <taxon>Endopterygota</taxon>
        <taxon>Lepidoptera</taxon>
        <taxon>Glossata</taxon>
        <taxon>Ditrysia</taxon>
        <taxon>Geometroidea</taxon>
        <taxon>Geometridae</taxon>
        <taxon>Larentiinae</taxon>
        <taxon>Operophtera</taxon>
    </lineage>
</organism>
<keyword evidence="4" id="KW-0479">Metal-binding</keyword>
<protein>
    <submittedName>
        <fullName evidence="8">Cytochrome P450 4V2</fullName>
    </submittedName>
</protein>
<name>A0A0L7KPB7_OPEBR</name>
<dbReference type="Pfam" id="PF00067">
    <property type="entry name" value="p450"/>
    <property type="match status" value="1"/>
</dbReference>
<dbReference type="GO" id="GO:0004497">
    <property type="term" value="F:monooxygenase activity"/>
    <property type="evidence" value="ECO:0007669"/>
    <property type="project" value="UniProtKB-KW"/>
</dbReference>
<comment type="cofactor">
    <cofactor evidence="1">
        <name>heme</name>
        <dbReference type="ChEBI" id="CHEBI:30413"/>
    </cofactor>
</comment>
<gene>
    <name evidence="8" type="ORF">OBRU01_23424</name>
</gene>
<dbReference type="Proteomes" id="UP000037510">
    <property type="component" value="Unassembled WGS sequence"/>
</dbReference>
<accession>A0A0L7KPB7</accession>
<dbReference type="PANTHER" id="PTHR24291">
    <property type="entry name" value="CYTOCHROME P450 FAMILY 4"/>
    <property type="match status" value="1"/>
</dbReference>
<dbReference type="SUPFAM" id="SSF48264">
    <property type="entry name" value="Cytochrome P450"/>
    <property type="match status" value="1"/>
</dbReference>
<keyword evidence="5" id="KW-0560">Oxidoreductase</keyword>
<evidence type="ECO:0000256" key="2">
    <source>
        <dbReference type="ARBA" id="ARBA00010617"/>
    </source>
</evidence>
<proteinExistence type="inferred from homology"/>
<comment type="similarity">
    <text evidence="2">Belongs to the cytochrome P450 family.</text>
</comment>
<evidence type="ECO:0000256" key="7">
    <source>
        <dbReference type="ARBA" id="ARBA00023033"/>
    </source>
</evidence>
<dbReference type="InterPro" id="IPR050196">
    <property type="entry name" value="Cytochrome_P450_Monoox"/>
</dbReference>
<sequence>MADVLPCTKDKNPSFDSRPRLPKLELFTFDGNIENFTTFYETFCSLVHNHTAFHFNILQNFLPVFCKNERIFREKLTALADGDPVSLFPIVALAALDNVTDGQRIDDEKVREEVDTFMFEGHDTTSSGISFCLYNISNHEDVQRKLEIMQMKYLDLVIKESLRLHPAVPFIERKITHDAGQKFAMLEMKVMISGVVRCLKLMPAAREPVLLSDLILRSKDGIYVKLKTRNRTTDSRPLNN</sequence>
<dbReference type="AlphaFoldDB" id="A0A0L7KPB7"/>
<evidence type="ECO:0000313" key="8">
    <source>
        <dbReference type="EMBL" id="KOB64955.1"/>
    </source>
</evidence>
<evidence type="ECO:0000256" key="6">
    <source>
        <dbReference type="ARBA" id="ARBA00023004"/>
    </source>
</evidence>
<dbReference type="STRING" id="104452.A0A0L7KPB7"/>
<dbReference type="GO" id="GO:0016705">
    <property type="term" value="F:oxidoreductase activity, acting on paired donors, with incorporation or reduction of molecular oxygen"/>
    <property type="evidence" value="ECO:0007669"/>
    <property type="project" value="InterPro"/>
</dbReference>
<keyword evidence="9" id="KW-1185">Reference proteome</keyword>
<evidence type="ECO:0000256" key="3">
    <source>
        <dbReference type="ARBA" id="ARBA00022617"/>
    </source>
</evidence>
<keyword evidence="7" id="KW-0503">Monooxygenase</keyword>
<dbReference type="GO" id="GO:0020037">
    <property type="term" value="F:heme binding"/>
    <property type="evidence" value="ECO:0007669"/>
    <property type="project" value="InterPro"/>
</dbReference>
<dbReference type="EMBL" id="JTDY01007769">
    <property type="protein sequence ID" value="KOB64955.1"/>
    <property type="molecule type" value="Genomic_DNA"/>
</dbReference>
<evidence type="ECO:0000256" key="1">
    <source>
        <dbReference type="ARBA" id="ARBA00001971"/>
    </source>
</evidence>
<dbReference type="GO" id="GO:0005506">
    <property type="term" value="F:iron ion binding"/>
    <property type="evidence" value="ECO:0007669"/>
    <property type="project" value="InterPro"/>
</dbReference>
<comment type="caution">
    <text evidence="8">The sequence shown here is derived from an EMBL/GenBank/DDBJ whole genome shotgun (WGS) entry which is preliminary data.</text>
</comment>
<dbReference type="InterPro" id="IPR036396">
    <property type="entry name" value="Cyt_P450_sf"/>
</dbReference>
<evidence type="ECO:0000256" key="5">
    <source>
        <dbReference type="ARBA" id="ARBA00023002"/>
    </source>
</evidence>
<keyword evidence="6" id="KW-0408">Iron</keyword>
<evidence type="ECO:0000256" key="4">
    <source>
        <dbReference type="ARBA" id="ARBA00022723"/>
    </source>
</evidence>